<accession>A0A1U7CZG3</accession>
<dbReference type="PANTHER" id="PTHR30417:SF4">
    <property type="entry name" value="1,6-ANHYDRO-N-ACETYLMURAMYL-L-ALANINE AMIDASE AMPD"/>
    <property type="match status" value="1"/>
</dbReference>
<keyword evidence="9" id="KW-0862">Zinc</keyword>
<dbReference type="Pfam" id="PF01510">
    <property type="entry name" value="Amidase_2"/>
    <property type="match status" value="1"/>
</dbReference>
<name>A0A1U7CZG3_9RHOB</name>
<keyword evidence="7" id="KW-0479">Metal-binding</keyword>
<dbReference type="RefSeq" id="WP_076621976.1">
    <property type="nucleotide sequence ID" value="NZ_BMEW01000002.1"/>
</dbReference>
<dbReference type="SMART" id="SM00644">
    <property type="entry name" value="Ami_2"/>
    <property type="match status" value="1"/>
</dbReference>
<keyword evidence="15" id="KW-1185">Reference proteome</keyword>
<dbReference type="STRING" id="1229727.Ga0080559_TMP498"/>
<evidence type="ECO:0000256" key="11">
    <source>
        <dbReference type="ARBA" id="ARBA00039257"/>
    </source>
</evidence>
<dbReference type="GO" id="GO:0009254">
    <property type="term" value="P:peptidoglycan turnover"/>
    <property type="evidence" value="ECO:0007669"/>
    <property type="project" value="TreeGrafter"/>
</dbReference>
<feature type="domain" description="N-acetylmuramoyl-L-alanine amidase" evidence="13">
    <location>
        <begin position="11"/>
        <end position="186"/>
    </location>
</feature>
<dbReference type="PANTHER" id="PTHR30417">
    <property type="entry name" value="N-ACETYLMURAMOYL-L-ALANINE AMIDASE AMID"/>
    <property type="match status" value="1"/>
</dbReference>
<organism evidence="14 15">
    <name type="scientific">Salipiger profundus</name>
    <dbReference type="NCBI Taxonomy" id="1229727"/>
    <lineage>
        <taxon>Bacteria</taxon>
        <taxon>Pseudomonadati</taxon>
        <taxon>Pseudomonadota</taxon>
        <taxon>Alphaproteobacteria</taxon>
        <taxon>Rhodobacterales</taxon>
        <taxon>Roseobacteraceae</taxon>
        <taxon>Salipiger</taxon>
    </lineage>
</organism>
<dbReference type="GO" id="GO:0008745">
    <property type="term" value="F:N-acetylmuramoyl-L-alanine amidase activity"/>
    <property type="evidence" value="ECO:0007669"/>
    <property type="project" value="UniProtKB-EC"/>
</dbReference>
<evidence type="ECO:0000256" key="7">
    <source>
        <dbReference type="ARBA" id="ARBA00022723"/>
    </source>
</evidence>
<comment type="similarity">
    <text evidence="4">Belongs to the N-acetylmuramoyl-L-alanine amidase 2 family.</text>
</comment>
<evidence type="ECO:0000256" key="6">
    <source>
        <dbReference type="ARBA" id="ARBA00022490"/>
    </source>
</evidence>
<dbReference type="InterPro" id="IPR002502">
    <property type="entry name" value="Amidase_domain"/>
</dbReference>
<evidence type="ECO:0000256" key="9">
    <source>
        <dbReference type="ARBA" id="ARBA00022833"/>
    </source>
</evidence>
<dbReference type="CDD" id="cd06583">
    <property type="entry name" value="PGRP"/>
    <property type="match status" value="1"/>
</dbReference>
<evidence type="ECO:0000259" key="13">
    <source>
        <dbReference type="SMART" id="SM00644"/>
    </source>
</evidence>
<evidence type="ECO:0000256" key="8">
    <source>
        <dbReference type="ARBA" id="ARBA00022801"/>
    </source>
</evidence>
<keyword evidence="6" id="KW-0963">Cytoplasm</keyword>
<dbReference type="SUPFAM" id="SSF55846">
    <property type="entry name" value="N-acetylmuramoyl-L-alanine amidase-like"/>
    <property type="match status" value="1"/>
</dbReference>
<dbReference type="EMBL" id="CP014796">
    <property type="protein sequence ID" value="APX21294.1"/>
    <property type="molecule type" value="Genomic_DNA"/>
</dbReference>
<dbReference type="Gene3D" id="3.40.80.10">
    <property type="entry name" value="Peptidoglycan recognition protein-like"/>
    <property type="match status" value="1"/>
</dbReference>
<dbReference type="InterPro" id="IPR051206">
    <property type="entry name" value="NAMLAA_amidase_2"/>
</dbReference>
<dbReference type="GO" id="GO:0071555">
    <property type="term" value="P:cell wall organization"/>
    <property type="evidence" value="ECO:0007669"/>
    <property type="project" value="UniProtKB-KW"/>
</dbReference>
<evidence type="ECO:0000256" key="1">
    <source>
        <dbReference type="ARBA" id="ARBA00001561"/>
    </source>
</evidence>
<dbReference type="GO" id="GO:0046872">
    <property type="term" value="F:metal ion binding"/>
    <property type="evidence" value="ECO:0007669"/>
    <property type="project" value="UniProtKB-KW"/>
</dbReference>
<protein>
    <recommendedName>
        <fullName evidence="11">1,6-anhydro-N-acetylmuramyl-L-alanine amidase AmpD</fullName>
        <ecNumber evidence="5">3.5.1.28</ecNumber>
    </recommendedName>
    <alternativeName>
        <fullName evidence="12">N-acetylmuramoyl-L-alanine amidase</fullName>
    </alternativeName>
</protein>
<dbReference type="AlphaFoldDB" id="A0A1U7CZG3"/>
<comment type="cofactor">
    <cofactor evidence="2">
        <name>Zn(2+)</name>
        <dbReference type="ChEBI" id="CHEBI:29105"/>
    </cofactor>
</comment>
<comment type="catalytic activity">
    <reaction evidence="1">
        <text>Hydrolyzes the link between N-acetylmuramoyl residues and L-amino acid residues in certain cell-wall glycopeptides.</text>
        <dbReference type="EC" id="3.5.1.28"/>
    </reaction>
</comment>
<dbReference type="GO" id="GO:0005737">
    <property type="term" value="C:cytoplasm"/>
    <property type="evidence" value="ECO:0007669"/>
    <property type="project" value="UniProtKB-SubCell"/>
</dbReference>
<evidence type="ECO:0000313" key="14">
    <source>
        <dbReference type="EMBL" id="APX21294.1"/>
    </source>
</evidence>
<sequence length="288" mass="31796">MQVKRHKVEGLTFQKAHHIGGEITPSIVILHDTAGRLETGNSAAYLASNNSGKVSVHFVLERDGTITQLVPTNRRANHAGKSSFHGRDWCNSFSIGIEIVNPGKMTGTVQSARAWWGETFAAGDEFDLEHVETPEHGAGVWMGYTEAQIDALVALLEVLFRDIPTLTDITTHWYVSPGRKVDTNPLFPLERIRARILGRNDPAEIEAEEGSETCGGDLVQVETHGDTLNMRRWPSFNPNVIAAIPDGTIVPVIRKGTFADRDWLRVLYAGREGWIVSRYAAPITCSET</sequence>
<keyword evidence="8 14" id="KW-0378">Hydrolase</keyword>
<evidence type="ECO:0000256" key="12">
    <source>
        <dbReference type="ARBA" id="ARBA00042615"/>
    </source>
</evidence>
<proteinExistence type="inferred from homology"/>
<evidence type="ECO:0000256" key="3">
    <source>
        <dbReference type="ARBA" id="ARBA00004496"/>
    </source>
</evidence>
<gene>
    <name evidence="14" type="ORF">Ga0080559_TMP498</name>
</gene>
<reference evidence="14 15" key="1">
    <citation type="submission" date="2016-03" db="EMBL/GenBank/DDBJ databases">
        <title>Deep-sea bacteria in the southern Pacific.</title>
        <authorList>
            <person name="Tang K."/>
        </authorList>
    </citation>
    <scope>NUCLEOTIDE SEQUENCE [LARGE SCALE GENOMIC DNA]</scope>
    <source>
        <strain evidence="14 15">JLT2016</strain>
    </source>
</reference>
<comment type="subcellular location">
    <subcellularLocation>
        <location evidence="3">Cytoplasm</location>
    </subcellularLocation>
</comment>
<dbReference type="KEGG" id="tpro:Ga0080559_TMP498"/>
<evidence type="ECO:0000256" key="2">
    <source>
        <dbReference type="ARBA" id="ARBA00001947"/>
    </source>
</evidence>
<evidence type="ECO:0000256" key="5">
    <source>
        <dbReference type="ARBA" id="ARBA00011901"/>
    </source>
</evidence>
<dbReference type="GO" id="GO:0009253">
    <property type="term" value="P:peptidoglycan catabolic process"/>
    <property type="evidence" value="ECO:0007669"/>
    <property type="project" value="InterPro"/>
</dbReference>
<evidence type="ECO:0000313" key="15">
    <source>
        <dbReference type="Proteomes" id="UP000186559"/>
    </source>
</evidence>
<evidence type="ECO:0000256" key="4">
    <source>
        <dbReference type="ARBA" id="ARBA00007553"/>
    </source>
</evidence>
<dbReference type="Gene3D" id="2.30.30.40">
    <property type="entry name" value="SH3 Domains"/>
    <property type="match status" value="1"/>
</dbReference>
<dbReference type="InterPro" id="IPR036505">
    <property type="entry name" value="Amidase/PGRP_sf"/>
</dbReference>
<evidence type="ECO:0000256" key="10">
    <source>
        <dbReference type="ARBA" id="ARBA00023316"/>
    </source>
</evidence>
<dbReference type="Proteomes" id="UP000186559">
    <property type="component" value="Chromosome"/>
</dbReference>
<dbReference type="EC" id="3.5.1.28" evidence="5"/>
<keyword evidence="10" id="KW-0961">Cell wall biogenesis/degradation</keyword>